<proteinExistence type="predicted"/>
<protein>
    <submittedName>
        <fullName evidence="3">DUF2662 domain-containing protein</fullName>
    </submittedName>
</protein>
<evidence type="ECO:0000259" key="2">
    <source>
        <dbReference type="PROSITE" id="PS50006"/>
    </source>
</evidence>
<dbReference type="PROSITE" id="PS50006">
    <property type="entry name" value="FHA_DOMAIN"/>
    <property type="match status" value="1"/>
</dbReference>
<dbReference type="CDD" id="cd00060">
    <property type="entry name" value="FHA"/>
    <property type="match status" value="1"/>
</dbReference>
<dbReference type="EMBL" id="QETB01000001">
    <property type="protein sequence ID" value="PWF26923.1"/>
    <property type="molecule type" value="Genomic_DNA"/>
</dbReference>
<dbReference type="Pfam" id="PF12401">
    <property type="entry name" value="FhaA_N"/>
    <property type="match status" value="1"/>
</dbReference>
<reference evidence="4" key="1">
    <citation type="submission" date="2018-05" db="EMBL/GenBank/DDBJ databases">
        <authorList>
            <person name="Li Y."/>
        </authorList>
    </citation>
    <scope>NUCLEOTIDE SEQUENCE [LARGE SCALE GENOMIC DNA]</scope>
    <source>
        <strain evidence="4">sk1b4</strain>
    </source>
</reference>
<dbReference type="InterPro" id="IPR042287">
    <property type="entry name" value="FhaA_N_sf"/>
</dbReference>
<dbReference type="InterPro" id="IPR050923">
    <property type="entry name" value="Cell_Proc_Reg/RNA_Proc"/>
</dbReference>
<dbReference type="Gene3D" id="2.60.200.20">
    <property type="match status" value="1"/>
</dbReference>
<dbReference type="AlphaFoldDB" id="A0A2V1K747"/>
<dbReference type="OrthoDB" id="151099at2"/>
<dbReference type="SUPFAM" id="SSF49879">
    <property type="entry name" value="SMAD/FHA domain"/>
    <property type="match status" value="1"/>
</dbReference>
<keyword evidence="4" id="KW-1185">Reference proteome</keyword>
<accession>A0A2V1K747</accession>
<organism evidence="3 4">
    <name type="scientific">Ancrocorticia populi</name>
    <dbReference type="NCBI Taxonomy" id="2175228"/>
    <lineage>
        <taxon>Bacteria</taxon>
        <taxon>Bacillati</taxon>
        <taxon>Actinomycetota</taxon>
        <taxon>Actinomycetes</taxon>
        <taxon>Actinomycetales</taxon>
        <taxon>Actinomycetaceae</taxon>
        <taxon>Ancrocorticia</taxon>
    </lineage>
</organism>
<keyword evidence="1" id="KW-0597">Phosphoprotein</keyword>
<comment type="caution">
    <text evidence="3">The sequence shown here is derived from an EMBL/GenBank/DDBJ whole genome shotgun (WGS) entry which is preliminary data.</text>
</comment>
<name>A0A2V1K747_9ACTO</name>
<gene>
    <name evidence="3" type="ORF">DD236_00455</name>
</gene>
<dbReference type="PANTHER" id="PTHR23308">
    <property type="entry name" value="NUCLEAR INHIBITOR OF PROTEIN PHOSPHATASE-1"/>
    <property type="match status" value="1"/>
</dbReference>
<dbReference type="InterPro" id="IPR022128">
    <property type="entry name" value="FhaA_N"/>
</dbReference>
<dbReference type="Pfam" id="PF00498">
    <property type="entry name" value="FHA"/>
    <property type="match status" value="1"/>
</dbReference>
<sequence length="231" mass="24923">MGAFDKLEKGVGNVVAGAFSRFRSELKPIEIASALKKALDEHAAAMSRERTVSPNYFTISLSPSDRKSVTEWGEAALIEEFTQTVTDYATEQDYAFLGPIRMRFKEDQELKAGTVKVEASTRRGAVAPATSNAASAEHPIIEIGINRYLLTGPVTVIGRGSDCDITVDDTGASRHHLELRVTPQGVIATDLGSTNGSFVEGHRISAATLVDGNTLTIGRTHIMFWNSPENA</sequence>
<evidence type="ECO:0000256" key="1">
    <source>
        <dbReference type="ARBA" id="ARBA00022553"/>
    </source>
</evidence>
<dbReference type="SMART" id="SM00240">
    <property type="entry name" value="FHA"/>
    <property type="match status" value="1"/>
</dbReference>
<dbReference type="RefSeq" id="WP_109092424.1">
    <property type="nucleotide sequence ID" value="NZ_QETB01000001.1"/>
</dbReference>
<dbReference type="InterPro" id="IPR008984">
    <property type="entry name" value="SMAD_FHA_dom_sf"/>
</dbReference>
<dbReference type="Proteomes" id="UP000245283">
    <property type="component" value="Unassembled WGS sequence"/>
</dbReference>
<feature type="domain" description="FHA" evidence="2">
    <location>
        <begin position="155"/>
        <end position="204"/>
    </location>
</feature>
<dbReference type="Gene3D" id="3.30.2320.60">
    <property type="entry name" value="FhaA, phosphopeptide-binding domain (DUF3662)"/>
    <property type="match status" value="1"/>
</dbReference>
<dbReference type="InterPro" id="IPR000253">
    <property type="entry name" value="FHA_dom"/>
</dbReference>
<evidence type="ECO:0000313" key="4">
    <source>
        <dbReference type="Proteomes" id="UP000245283"/>
    </source>
</evidence>
<evidence type="ECO:0000313" key="3">
    <source>
        <dbReference type="EMBL" id="PWF26923.1"/>
    </source>
</evidence>